<protein>
    <recommendedName>
        <fullName evidence="5">Secreted protein</fullName>
    </recommendedName>
</protein>
<feature type="signal peptide" evidence="2">
    <location>
        <begin position="1"/>
        <end position="24"/>
    </location>
</feature>
<reference evidence="3 4" key="1">
    <citation type="submission" date="2018-02" db="EMBL/GenBank/DDBJ databases">
        <title>The genomes of Aspergillus section Nigri reveals drivers in fungal speciation.</title>
        <authorList>
            <consortium name="DOE Joint Genome Institute"/>
            <person name="Vesth T.C."/>
            <person name="Nybo J."/>
            <person name="Theobald S."/>
            <person name="Brandl J."/>
            <person name="Frisvad J.C."/>
            <person name="Nielsen K.F."/>
            <person name="Lyhne E.K."/>
            <person name="Kogle M.E."/>
            <person name="Kuo A."/>
            <person name="Riley R."/>
            <person name="Clum A."/>
            <person name="Nolan M."/>
            <person name="Lipzen A."/>
            <person name="Salamov A."/>
            <person name="Henrissat B."/>
            <person name="Wiebenga A."/>
            <person name="De vries R.P."/>
            <person name="Grigoriev I.V."/>
            <person name="Mortensen U.H."/>
            <person name="Andersen M.R."/>
            <person name="Baker S.E."/>
        </authorList>
    </citation>
    <scope>NUCLEOTIDE SEQUENCE [LARGE SCALE GENOMIC DNA]</scope>
    <source>
        <strain evidence="3 4">CBS 707.79</strain>
    </source>
</reference>
<accession>A0A319DYK6</accession>
<evidence type="ECO:0000256" key="2">
    <source>
        <dbReference type="SAM" id="SignalP"/>
    </source>
</evidence>
<evidence type="ECO:0000256" key="1">
    <source>
        <dbReference type="SAM" id="MobiDB-lite"/>
    </source>
</evidence>
<dbReference type="AlphaFoldDB" id="A0A319DYK6"/>
<feature type="chain" id="PRO_5016327543" description="Secreted protein" evidence="2">
    <location>
        <begin position="25"/>
        <end position="124"/>
    </location>
</feature>
<evidence type="ECO:0008006" key="5">
    <source>
        <dbReference type="Google" id="ProtNLM"/>
    </source>
</evidence>
<keyword evidence="2" id="KW-0732">Signal</keyword>
<evidence type="ECO:0000313" key="4">
    <source>
        <dbReference type="Proteomes" id="UP000247810"/>
    </source>
</evidence>
<dbReference type="Proteomes" id="UP000247810">
    <property type="component" value="Unassembled WGS sequence"/>
</dbReference>
<sequence length="124" mass="13785">MPTLSTPRMIHLLAPAAVLAMVLSSSSRYARFPGLLGAGTDSEGTVYDLQNIRGTRCPNRNVAIEMSSRSQTTPTSNRRRSAAERDNDIILQRPQPARGFHYWFGTWRPTRGIGYGLRPQAARL</sequence>
<feature type="compositionally biased region" description="Polar residues" evidence="1">
    <location>
        <begin position="67"/>
        <end position="76"/>
    </location>
</feature>
<name>A0A319DYK6_9EURO</name>
<evidence type="ECO:0000313" key="3">
    <source>
        <dbReference type="EMBL" id="PYH99287.1"/>
    </source>
</evidence>
<keyword evidence="4" id="KW-1185">Reference proteome</keyword>
<organism evidence="3 4">
    <name type="scientific">Aspergillus ellipticus CBS 707.79</name>
    <dbReference type="NCBI Taxonomy" id="1448320"/>
    <lineage>
        <taxon>Eukaryota</taxon>
        <taxon>Fungi</taxon>
        <taxon>Dikarya</taxon>
        <taxon>Ascomycota</taxon>
        <taxon>Pezizomycotina</taxon>
        <taxon>Eurotiomycetes</taxon>
        <taxon>Eurotiomycetidae</taxon>
        <taxon>Eurotiales</taxon>
        <taxon>Aspergillaceae</taxon>
        <taxon>Aspergillus</taxon>
        <taxon>Aspergillus subgen. Circumdati</taxon>
    </lineage>
</organism>
<dbReference type="VEuPathDB" id="FungiDB:BO71DRAFT_238229"/>
<proteinExistence type="predicted"/>
<gene>
    <name evidence="3" type="ORF">BO71DRAFT_238229</name>
</gene>
<dbReference type="EMBL" id="KZ825804">
    <property type="protein sequence ID" value="PYH99287.1"/>
    <property type="molecule type" value="Genomic_DNA"/>
</dbReference>
<feature type="region of interest" description="Disordered" evidence="1">
    <location>
        <begin position="61"/>
        <end position="89"/>
    </location>
</feature>